<feature type="region of interest" description="Disordered" evidence="12">
    <location>
        <begin position="1"/>
        <end position="41"/>
    </location>
</feature>
<dbReference type="PANTHER" id="PTHR10643">
    <property type="entry name" value="KINETOCHORE PROTEIN NDC80"/>
    <property type="match status" value="1"/>
</dbReference>
<dbReference type="GO" id="GO:0000226">
    <property type="term" value="P:microtubule cytoskeleton organization"/>
    <property type="evidence" value="ECO:0007669"/>
    <property type="project" value="UniProtKB-ARBA"/>
</dbReference>
<protein>
    <recommendedName>
        <fullName evidence="10">Kinetochore protein NDC80</fullName>
    </recommendedName>
</protein>
<dbReference type="Pfam" id="PF03801">
    <property type="entry name" value="Ndc80_HEC"/>
    <property type="match status" value="1"/>
</dbReference>
<evidence type="ECO:0000256" key="12">
    <source>
        <dbReference type="SAM" id="MobiDB-lite"/>
    </source>
</evidence>
<evidence type="ECO:0000256" key="7">
    <source>
        <dbReference type="ARBA" id="ARBA00023242"/>
    </source>
</evidence>
<dbReference type="Gene3D" id="1.10.418.30">
    <property type="entry name" value="Ncd80 complex, Ncd80 subunit"/>
    <property type="match status" value="1"/>
</dbReference>
<accession>H3GCH0</accession>
<evidence type="ECO:0000256" key="6">
    <source>
        <dbReference type="ARBA" id="ARBA00023054"/>
    </source>
</evidence>
<feature type="coiled-coil region" evidence="11">
    <location>
        <begin position="486"/>
        <end position="521"/>
    </location>
</feature>
<evidence type="ECO:0000256" key="3">
    <source>
        <dbReference type="ARBA" id="ARBA00022618"/>
    </source>
</evidence>
<dbReference type="VEuPathDB" id="FungiDB:KRP22_599"/>
<dbReference type="FunFam" id="1.10.418.30:FF:000002">
    <property type="entry name" value="NDC80, kinetochore complex component"/>
    <property type="match status" value="1"/>
</dbReference>
<evidence type="ECO:0000256" key="2">
    <source>
        <dbReference type="ARBA" id="ARBA00022454"/>
    </source>
</evidence>
<keyword evidence="3 10" id="KW-0132">Cell division</keyword>
<dbReference type="InParanoid" id="H3GCH0"/>
<evidence type="ECO:0000256" key="1">
    <source>
        <dbReference type="ARBA" id="ARBA00007050"/>
    </source>
</evidence>
<dbReference type="HOGENOM" id="CLU_012583_3_0_1"/>
<evidence type="ECO:0000256" key="11">
    <source>
        <dbReference type="SAM" id="Coils"/>
    </source>
</evidence>
<dbReference type="VEuPathDB" id="FungiDB:KRP23_7417"/>
<comment type="similarity">
    <text evidence="1 10">Belongs to the NDC80/HEC1 family.</text>
</comment>
<dbReference type="PANTHER" id="PTHR10643:SF2">
    <property type="entry name" value="KINETOCHORE PROTEIN NDC80 HOMOLOG"/>
    <property type="match status" value="1"/>
</dbReference>
<comment type="function">
    <text evidence="10">Acts as a component of the essential kinetochore-associated NDC80 complex, which is required for chromosome segregation and spindle checkpoint activity.</text>
</comment>
<dbReference type="InterPro" id="IPR005550">
    <property type="entry name" value="Kinetochore_Ndc80"/>
</dbReference>
<dbReference type="GO" id="GO:0051315">
    <property type="term" value="P:attachment of mitotic spindle microtubules to kinetochore"/>
    <property type="evidence" value="ECO:0000318"/>
    <property type="project" value="GO_Central"/>
</dbReference>
<comment type="subcellular location">
    <subcellularLocation>
        <location evidence="10">Chromosome</location>
        <location evidence="10">Centromere</location>
        <location evidence="10">Kinetochore</location>
    </subcellularLocation>
    <subcellularLocation>
        <location evidence="10">Nucleus</location>
    </subcellularLocation>
</comment>
<keyword evidence="9 10" id="KW-0137">Centromere</keyword>
<evidence type="ECO:0000256" key="10">
    <source>
        <dbReference type="RuleBase" id="RU368072"/>
    </source>
</evidence>
<dbReference type="VEuPathDB" id="FungiDB:KRP23_7416"/>
<evidence type="ECO:0000256" key="8">
    <source>
        <dbReference type="ARBA" id="ARBA00023306"/>
    </source>
</evidence>
<dbReference type="eggNOG" id="KOG0995">
    <property type="taxonomic scope" value="Eukaryota"/>
</dbReference>
<keyword evidence="4 10" id="KW-0498">Mitosis</keyword>
<evidence type="ECO:0000256" key="4">
    <source>
        <dbReference type="ARBA" id="ARBA00022776"/>
    </source>
</evidence>
<dbReference type="GO" id="GO:0005815">
    <property type="term" value="C:microtubule organizing center"/>
    <property type="evidence" value="ECO:0007669"/>
    <property type="project" value="UniProtKB-ARBA"/>
</dbReference>
<keyword evidence="15" id="KW-1185">Reference proteome</keyword>
<evidence type="ECO:0000313" key="15">
    <source>
        <dbReference type="Proteomes" id="UP000005238"/>
    </source>
</evidence>
<evidence type="ECO:0000256" key="5">
    <source>
        <dbReference type="ARBA" id="ARBA00022838"/>
    </source>
</evidence>
<evidence type="ECO:0000313" key="14">
    <source>
        <dbReference type="EnsemblProtists" id="Phyra73145"/>
    </source>
</evidence>
<keyword evidence="7 10" id="KW-0539">Nucleus</keyword>
<sequence length="600" mass="69342">MRRTTLGPVSSAQLNTRTSVLRHPSTRVSVPNKSSASERQSIGISVVRRSSTYGSRSSVSGRGGTRVLDPRPTSDKSYLNSCVKTLVEFLSDHMYDQTLPHGLLRRGPSKKEFCNMILFLFKQVDPTFEFGVKFEEDVVLQFRNLRYPIPISKTSLAAVGTPHTWPTLLLSISWLIELLTYDEAIQLANESEQSEENDEENGDKLFFKYLDASYHAFLAGEDDKFAMLERQEREKLTFKDEYCLLTLGWFFVTVTRNETVKQETSELEQQREELKKRIENAKKEKNALSLLKANKLDCESDLKKFKDYVAKHEKRKAKLEKKVGSLAEEQQSIEDELNVRQQEIQRLLTRIENQELSAYDIEQIAQERARLTDQLHQVIDRQNALQQQTKKDENRGVEKRDILKIVPRTAKNALNFDYTLELDQELEELDAVLKLNHHLKTSVRKAALELKQNRIARANAGLDQALVLDEELQQWEDRLNIETQSERRWESEVKKYSEQMRKEREKRADNLNRKSAATEEVEMRITEISNEDNLPEEETTSRQHLMDVRKASVEMTEAYQALLDKNRHAVTNVLLACTNHKAAVDRAIASLEVEVSKVEL</sequence>
<feature type="domain" description="Kinetochore protein Ndc80 CH" evidence="13">
    <location>
        <begin position="48"/>
        <end position="183"/>
    </location>
</feature>
<dbReference type="GO" id="GO:0051301">
    <property type="term" value="P:cell division"/>
    <property type="evidence" value="ECO:0007669"/>
    <property type="project" value="UniProtKB-UniRule"/>
</dbReference>
<dbReference type="EMBL" id="DS565999">
    <property type="status" value="NOT_ANNOTATED_CDS"/>
    <property type="molecule type" value="Genomic_DNA"/>
</dbReference>
<dbReference type="OMA" id="PSHKFQK"/>
<evidence type="ECO:0000256" key="9">
    <source>
        <dbReference type="ARBA" id="ARBA00023328"/>
    </source>
</evidence>
<dbReference type="GO" id="GO:0031262">
    <property type="term" value="C:Ndc80 complex"/>
    <property type="evidence" value="ECO:0000318"/>
    <property type="project" value="GO_Central"/>
</dbReference>
<keyword evidence="6 11" id="KW-0175">Coiled coil</keyword>
<feature type="compositionally biased region" description="Polar residues" evidence="12">
    <location>
        <begin position="26"/>
        <end position="41"/>
    </location>
</feature>
<dbReference type="Proteomes" id="UP000005238">
    <property type="component" value="Unassembled WGS sequence"/>
</dbReference>
<dbReference type="GO" id="GO:0005634">
    <property type="term" value="C:nucleus"/>
    <property type="evidence" value="ECO:0007669"/>
    <property type="project" value="UniProtKB-SubCell"/>
</dbReference>
<reference evidence="14" key="2">
    <citation type="submission" date="2015-06" db="UniProtKB">
        <authorList>
            <consortium name="EnsemblProtists"/>
        </authorList>
    </citation>
    <scope>IDENTIFICATION</scope>
    <source>
        <strain evidence="14">Pr102</strain>
    </source>
</reference>
<dbReference type="InterPro" id="IPR038273">
    <property type="entry name" value="Ndc80_sf"/>
</dbReference>
<keyword evidence="8 10" id="KW-0131">Cell cycle</keyword>
<dbReference type="GO" id="GO:0005737">
    <property type="term" value="C:cytoplasm"/>
    <property type="evidence" value="ECO:0007669"/>
    <property type="project" value="UniProtKB-ARBA"/>
</dbReference>
<reference evidence="15" key="1">
    <citation type="journal article" date="2006" name="Science">
        <title>Phytophthora genome sequences uncover evolutionary origins and mechanisms of pathogenesis.</title>
        <authorList>
            <person name="Tyler B.M."/>
            <person name="Tripathy S."/>
            <person name="Zhang X."/>
            <person name="Dehal P."/>
            <person name="Jiang R.H."/>
            <person name="Aerts A."/>
            <person name="Arredondo F.D."/>
            <person name="Baxter L."/>
            <person name="Bensasson D."/>
            <person name="Beynon J.L."/>
            <person name="Chapman J."/>
            <person name="Damasceno C.M."/>
            <person name="Dorrance A.E."/>
            <person name="Dou D."/>
            <person name="Dickerman A.W."/>
            <person name="Dubchak I.L."/>
            <person name="Garbelotto M."/>
            <person name="Gijzen M."/>
            <person name="Gordon S.G."/>
            <person name="Govers F."/>
            <person name="Grunwald N.J."/>
            <person name="Huang W."/>
            <person name="Ivors K.L."/>
            <person name="Jones R.W."/>
            <person name="Kamoun S."/>
            <person name="Krampis K."/>
            <person name="Lamour K.H."/>
            <person name="Lee M.K."/>
            <person name="McDonald W.H."/>
            <person name="Medina M."/>
            <person name="Meijer H.J."/>
            <person name="Nordberg E.K."/>
            <person name="Maclean D.J."/>
            <person name="Ospina-Giraldo M.D."/>
            <person name="Morris P.F."/>
            <person name="Phuntumart V."/>
            <person name="Putnam N.H."/>
            <person name="Rash S."/>
            <person name="Rose J.K."/>
            <person name="Sakihama Y."/>
            <person name="Salamov A.A."/>
            <person name="Savidor A."/>
            <person name="Scheuring C.F."/>
            <person name="Smith B.M."/>
            <person name="Sobral B.W."/>
            <person name="Terry A."/>
            <person name="Torto-Alalibo T.A."/>
            <person name="Win J."/>
            <person name="Xu Z."/>
            <person name="Zhang H."/>
            <person name="Grigoriev I.V."/>
            <person name="Rokhsar D.S."/>
            <person name="Boore J.L."/>
        </authorList>
    </citation>
    <scope>NUCLEOTIDE SEQUENCE [LARGE SCALE GENOMIC DNA]</scope>
    <source>
        <strain evidence="15">Pr102</strain>
    </source>
</reference>
<dbReference type="InterPro" id="IPR055260">
    <property type="entry name" value="Ndc80_CH"/>
</dbReference>
<dbReference type="AlphaFoldDB" id="H3GCH0"/>
<feature type="region of interest" description="Disordered" evidence="12">
    <location>
        <begin position="53"/>
        <end position="72"/>
    </location>
</feature>
<dbReference type="STRING" id="164328.H3GCH0"/>
<organism evidence="14 15">
    <name type="scientific">Phytophthora ramorum</name>
    <name type="common">Sudden oak death agent</name>
    <dbReference type="NCBI Taxonomy" id="164328"/>
    <lineage>
        <taxon>Eukaryota</taxon>
        <taxon>Sar</taxon>
        <taxon>Stramenopiles</taxon>
        <taxon>Oomycota</taxon>
        <taxon>Peronosporomycetes</taxon>
        <taxon>Peronosporales</taxon>
        <taxon>Peronosporaceae</taxon>
        <taxon>Phytophthora</taxon>
    </lineage>
</organism>
<proteinExistence type="inferred from homology"/>
<keyword evidence="5 10" id="KW-0995">Kinetochore</keyword>
<feature type="compositionally biased region" description="Polar residues" evidence="12">
    <location>
        <begin position="7"/>
        <end position="19"/>
    </location>
</feature>
<keyword evidence="2 10" id="KW-0158">Chromosome</keyword>
<name>H3GCH0_PHYRM</name>
<dbReference type="EnsemblProtists" id="Phyra73145">
    <property type="protein sequence ID" value="Phyra73145"/>
    <property type="gene ID" value="Phyra73145"/>
</dbReference>
<feature type="coiled-coil region" evidence="11">
    <location>
        <begin position="257"/>
        <end position="388"/>
    </location>
</feature>
<evidence type="ECO:0000259" key="13">
    <source>
        <dbReference type="Pfam" id="PF03801"/>
    </source>
</evidence>
<comment type="subunit">
    <text evidence="10">Component of the NDC80 complex.</text>
</comment>